<dbReference type="Pfam" id="PF12802">
    <property type="entry name" value="MarR_2"/>
    <property type="match status" value="1"/>
</dbReference>
<dbReference type="PANTHER" id="PTHR33164">
    <property type="entry name" value="TRANSCRIPTIONAL REGULATOR, MARR FAMILY"/>
    <property type="match status" value="1"/>
</dbReference>
<dbReference type="GO" id="GO:0003700">
    <property type="term" value="F:DNA-binding transcription factor activity"/>
    <property type="evidence" value="ECO:0007669"/>
    <property type="project" value="InterPro"/>
</dbReference>
<name>A0A7W8KIG7_9DEIO</name>
<feature type="domain" description="HTH marR-type" evidence="1">
    <location>
        <begin position="1"/>
        <end position="133"/>
    </location>
</feature>
<sequence>MTELMSAWWAATQAMKRHVAPMLAREHGLEFKDFVALSAIESGANYPGLICGRLTMTPSTVSRVIDDLVKGGLIVRRLDDADSRRVQLHLTPAGEDVLRATRQTMHAVLQRGLSGLPEAQVLAFAQVLRQLGTTFHQVDAPTEPTPHPAPEADQP</sequence>
<keyword evidence="2" id="KW-0238">DNA-binding</keyword>
<dbReference type="AlphaFoldDB" id="A0A7W8KIG7"/>
<dbReference type="Proteomes" id="UP000539473">
    <property type="component" value="Unassembled WGS sequence"/>
</dbReference>
<dbReference type="PROSITE" id="PS50995">
    <property type="entry name" value="HTH_MARR_2"/>
    <property type="match status" value="1"/>
</dbReference>
<dbReference type="RefSeq" id="WP_191240077.1">
    <property type="nucleotide sequence ID" value="NZ_BNAJ01000008.1"/>
</dbReference>
<dbReference type="Gene3D" id="1.10.10.10">
    <property type="entry name" value="Winged helix-like DNA-binding domain superfamily/Winged helix DNA-binding domain"/>
    <property type="match status" value="1"/>
</dbReference>
<gene>
    <name evidence="2" type="ORF">HNQ07_003125</name>
</gene>
<dbReference type="InterPro" id="IPR036388">
    <property type="entry name" value="WH-like_DNA-bd_sf"/>
</dbReference>
<accession>A0A7W8KIG7</accession>
<dbReference type="SMART" id="SM00347">
    <property type="entry name" value="HTH_MARR"/>
    <property type="match status" value="1"/>
</dbReference>
<organism evidence="2 3">
    <name type="scientific">Deinococcus metalli</name>
    <dbReference type="NCBI Taxonomy" id="1141878"/>
    <lineage>
        <taxon>Bacteria</taxon>
        <taxon>Thermotogati</taxon>
        <taxon>Deinococcota</taxon>
        <taxon>Deinococci</taxon>
        <taxon>Deinococcales</taxon>
        <taxon>Deinococcaceae</taxon>
        <taxon>Deinococcus</taxon>
    </lineage>
</organism>
<dbReference type="InterPro" id="IPR036390">
    <property type="entry name" value="WH_DNA-bd_sf"/>
</dbReference>
<evidence type="ECO:0000313" key="3">
    <source>
        <dbReference type="Proteomes" id="UP000539473"/>
    </source>
</evidence>
<dbReference type="InterPro" id="IPR000835">
    <property type="entry name" value="HTH_MarR-typ"/>
</dbReference>
<proteinExistence type="predicted"/>
<dbReference type="GO" id="GO:0006950">
    <property type="term" value="P:response to stress"/>
    <property type="evidence" value="ECO:0007669"/>
    <property type="project" value="TreeGrafter"/>
</dbReference>
<evidence type="ECO:0000259" key="1">
    <source>
        <dbReference type="PROSITE" id="PS50995"/>
    </source>
</evidence>
<dbReference type="PANTHER" id="PTHR33164:SF43">
    <property type="entry name" value="HTH-TYPE TRANSCRIPTIONAL REPRESSOR YETL"/>
    <property type="match status" value="1"/>
</dbReference>
<dbReference type="GO" id="GO:0003677">
    <property type="term" value="F:DNA binding"/>
    <property type="evidence" value="ECO:0007669"/>
    <property type="project" value="UniProtKB-KW"/>
</dbReference>
<comment type="caution">
    <text evidence="2">The sequence shown here is derived from an EMBL/GenBank/DDBJ whole genome shotgun (WGS) entry which is preliminary data.</text>
</comment>
<dbReference type="InterPro" id="IPR039422">
    <property type="entry name" value="MarR/SlyA-like"/>
</dbReference>
<evidence type="ECO:0000313" key="2">
    <source>
        <dbReference type="EMBL" id="MBB5377626.1"/>
    </source>
</evidence>
<reference evidence="2 3" key="1">
    <citation type="submission" date="2020-08" db="EMBL/GenBank/DDBJ databases">
        <title>Genomic Encyclopedia of Type Strains, Phase IV (KMG-IV): sequencing the most valuable type-strain genomes for metagenomic binning, comparative biology and taxonomic classification.</title>
        <authorList>
            <person name="Goeker M."/>
        </authorList>
    </citation>
    <scope>NUCLEOTIDE SEQUENCE [LARGE SCALE GENOMIC DNA]</scope>
    <source>
        <strain evidence="2 3">DSM 27521</strain>
    </source>
</reference>
<dbReference type="SUPFAM" id="SSF46785">
    <property type="entry name" value="Winged helix' DNA-binding domain"/>
    <property type="match status" value="1"/>
</dbReference>
<protein>
    <submittedName>
        <fullName evidence="2">DNA-binding MarR family transcriptional regulator</fullName>
    </submittedName>
</protein>
<dbReference type="EMBL" id="JACHFK010000008">
    <property type="protein sequence ID" value="MBB5377626.1"/>
    <property type="molecule type" value="Genomic_DNA"/>
</dbReference>